<evidence type="ECO:0000313" key="2">
    <source>
        <dbReference type="Proteomes" id="UP000004816"/>
    </source>
</evidence>
<evidence type="ECO:0000313" key="1">
    <source>
        <dbReference type="EMBL" id="EFV12934.1"/>
    </source>
</evidence>
<accession>E5XRR9</accession>
<comment type="caution">
    <text evidence="1">The sequence shown here is derived from an EMBL/GenBank/DDBJ whole genome shotgun (WGS) entry which is preliminary data.</text>
</comment>
<protein>
    <recommendedName>
        <fullName evidence="3">Minor tail protein</fullName>
    </recommendedName>
</protein>
<dbReference type="Proteomes" id="UP000004816">
    <property type="component" value="Unassembled WGS sequence"/>
</dbReference>
<gene>
    <name evidence="1" type="ORF">HMPREF9336_02191</name>
</gene>
<reference evidence="1 2" key="1">
    <citation type="journal article" date="2011" name="Stand. Genomic Sci.">
        <title>High quality draft genome sequence of Segniliparus rugosus CDC 945(T)= (ATCC BAA-974(T)).</title>
        <authorList>
            <person name="Earl A.M."/>
            <person name="Desjardins C.A."/>
            <person name="Fitzgerald M.G."/>
            <person name="Arachchi H.M."/>
            <person name="Zeng Q."/>
            <person name="Mehta T."/>
            <person name="Griggs A."/>
            <person name="Birren B.W."/>
            <person name="Toney N.C."/>
            <person name="Carr J."/>
            <person name="Posey J."/>
            <person name="Butler W.R."/>
        </authorList>
    </citation>
    <scope>NUCLEOTIDE SEQUENCE [LARGE SCALE GENOMIC DNA]</scope>
    <source>
        <strain evidence="2">ATCC BAA-974 / DSM 45345 / CCUG 50838 / CIP 108380 / JCM 13579 / CDC 945</strain>
    </source>
</reference>
<dbReference type="EMBL" id="ACZI02000002">
    <property type="protein sequence ID" value="EFV12934.1"/>
    <property type="molecule type" value="Genomic_DNA"/>
</dbReference>
<proteinExistence type="predicted"/>
<dbReference type="RefSeq" id="WP_007470318.1">
    <property type="nucleotide sequence ID" value="NZ_KI391953.1"/>
</dbReference>
<dbReference type="eggNOG" id="ENOG5031F86">
    <property type="taxonomic scope" value="Bacteria"/>
</dbReference>
<organism evidence="1 2">
    <name type="scientific">Segniliparus rugosus (strain ATCC BAA-974 / DSM 45345 / CCUG 50838 / CIP 108380 / JCM 13579 / CDC 945)</name>
    <dbReference type="NCBI Taxonomy" id="679197"/>
    <lineage>
        <taxon>Bacteria</taxon>
        <taxon>Bacillati</taxon>
        <taxon>Actinomycetota</taxon>
        <taxon>Actinomycetes</taxon>
        <taxon>Mycobacteriales</taxon>
        <taxon>Segniliparaceae</taxon>
        <taxon>Segniliparus</taxon>
    </lineage>
</organism>
<dbReference type="AlphaFoldDB" id="E5XRR9"/>
<dbReference type="HOGENOM" id="CLU_430757_0_0_11"/>
<dbReference type="STRING" id="679197.HMPREF9336_02191"/>
<dbReference type="OrthoDB" id="4753812at2"/>
<sequence>MTTPNQPFPDLSSVLGLGAYQIGGGSKNYGQDVTEEFVKSLFTVPDFNLGNSVQVLVQELRKLPLELLKLFSPLIPDATEEQFKDVLTAVDTIVGLLVDRKPPLDFEDFQKWVSESFTTIETEVRQILEILGGLVVTPINAAVQAVKDWWNALTGRTQNLNTDGTIGQGHVVGLGEALQNLGEEAQEHVASLVDAVQKGAQGVVDTFEGAVQGANKFLADLFQVALSAFNIGLTSQTQLQDITNDQQLPDGQPGTVWSTTFTGADNSTLPSGDWAQSDDLVIKANQVAVADGVPDSSSAHHWALTAQSFLTLGQSASAVLGSSVGSTSAMRTGLYLNANSDFTSAAYCHVTTSNIYVGRMARSGSSITLTQLTSVSASIKSGDMVRFRYYNGTYHVVVNGVVKIQHTDTGNIIPTGAGYNRAAISLQRVPALDWVNDWVNDSFRIASFAMSDWMPLGANVTTPAWRLRRSSGSAVSLSVAHGATAAMPNGFYTSKDLESGVTVTTLGTGTVTINEDGWYEISASSINNDSLNATPSTVGGTMDAGSHGSGWRASMWVLHIDGVASVGPVMAGVPVTVYLAAGQVVAPGVSASWPLTGAGSFSNKDINYSQAYNTRSSISSLSGAPAAAFIGRKVG</sequence>
<keyword evidence="2" id="KW-1185">Reference proteome</keyword>
<evidence type="ECO:0008006" key="3">
    <source>
        <dbReference type="Google" id="ProtNLM"/>
    </source>
</evidence>
<name>E5XRR9_SEGRC</name>